<accession>A0ABU0JII4</accession>
<comment type="caution">
    <text evidence="1">The sequence shown here is derived from an EMBL/GenBank/DDBJ whole genome shotgun (WGS) entry which is preliminary data.</text>
</comment>
<keyword evidence="2" id="KW-1185">Reference proteome</keyword>
<organism evidence="1 2">
    <name type="scientific">Labrys wisconsinensis</name>
    <dbReference type="NCBI Taxonomy" id="425677"/>
    <lineage>
        <taxon>Bacteria</taxon>
        <taxon>Pseudomonadati</taxon>
        <taxon>Pseudomonadota</taxon>
        <taxon>Alphaproteobacteria</taxon>
        <taxon>Hyphomicrobiales</taxon>
        <taxon>Xanthobacteraceae</taxon>
        <taxon>Labrys</taxon>
    </lineage>
</organism>
<name>A0ABU0JII4_9HYPH</name>
<evidence type="ECO:0000313" key="2">
    <source>
        <dbReference type="Proteomes" id="UP001242480"/>
    </source>
</evidence>
<dbReference type="RefSeq" id="WP_307280845.1">
    <property type="nucleotide sequence ID" value="NZ_JAUSVX010000014.1"/>
</dbReference>
<dbReference type="EMBL" id="JAUSVX010000014">
    <property type="protein sequence ID" value="MDQ0473084.1"/>
    <property type="molecule type" value="Genomic_DNA"/>
</dbReference>
<reference evidence="1 2" key="1">
    <citation type="submission" date="2023-07" db="EMBL/GenBank/DDBJ databases">
        <title>Genomic Encyclopedia of Type Strains, Phase IV (KMG-IV): sequencing the most valuable type-strain genomes for metagenomic binning, comparative biology and taxonomic classification.</title>
        <authorList>
            <person name="Goeker M."/>
        </authorList>
    </citation>
    <scope>NUCLEOTIDE SEQUENCE [LARGE SCALE GENOMIC DNA]</scope>
    <source>
        <strain evidence="1 2">DSM 19619</strain>
    </source>
</reference>
<dbReference type="Proteomes" id="UP001242480">
    <property type="component" value="Unassembled WGS sequence"/>
</dbReference>
<gene>
    <name evidence="1" type="ORF">QO011_006117</name>
</gene>
<proteinExistence type="predicted"/>
<evidence type="ECO:0000313" key="1">
    <source>
        <dbReference type="EMBL" id="MDQ0473084.1"/>
    </source>
</evidence>
<sequence length="46" mass="5019">MVAALVFLRLAPSGPTPTFPTLAREINAAGTSGREFFHTLRKIFQS</sequence>
<protein>
    <submittedName>
        <fullName evidence="1">Uncharacterized protein</fullName>
    </submittedName>
</protein>